<keyword evidence="1" id="KW-0732">Signal</keyword>
<evidence type="ECO:0000313" key="3">
    <source>
        <dbReference type="Proteomes" id="UP000014500"/>
    </source>
</evidence>
<feature type="chain" id="PRO_5004579397" description="Leishmanolysin-like peptidase" evidence="1">
    <location>
        <begin position="22"/>
        <end position="538"/>
    </location>
</feature>
<sequence length="538" mass="60421">MLMKYLLIIQACLLFLNLVSSYNNCKKEYNLCQRGYTSPYFKSNEWKKAYLTWECIHNFFSCYYENYLQVIAEKQREKTKFNVRVFSKLQFKTVPSTKDEDTRDFTRPDKAATYYAGHMSQEKFYFGQKEALSQFCKRALKLKLRFCKDIQTTEPSAKYEGIVLPLCKPPHCGATRDFTGPYKPGTYHDSQEKFYFDQKEALSQFCKRTSKLKFRFCKDIQTTEPSVKYEGVVLPLCKPPHCGATRDFTGSDKHGTYHDSQEKFYFDQKETLSQFCKRTSKLKFRFCKDIQTTGPSVKYEGVVLPLCKPPHCGATRDFTGSDKHGTYHASQETIYFEQKGALLHFCRRLSYLKFPYCKNVFVLSVKNVTTTAPSAKNVTTAVPSAKDVTTTIPSVKDESSTKDVRTSVPSTLGVVTSISSLLDVMTIISSTLDVTTSVPSALDVTTSVPSALNVIPSSLDVTTSVSSALNVIPSALDVTTIATTGNIENVTIADELLVATVESTNAETLDIKNAAVTDENVNVIPTEPDVIPTEPELL</sequence>
<organism evidence="2 3">
    <name type="scientific">Strigamia maritima</name>
    <name type="common">European centipede</name>
    <name type="synonym">Geophilus maritimus</name>
    <dbReference type="NCBI Taxonomy" id="126957"/>
    <lineage>
        <taxon>Eukaryota</taxon>
        <taxon>Metazoa</taxon>
        <taxon>Ecdysozoa</taxon>
        <taxon>Arthropoda</taxon>
        <taxon>Myriapoda</taxon>
        <taxon>Chilopoda</taxon>
        <taxon>Pleurostigmophora</taxon>
        <taxon>Geophilomorpha</taxon>
        <taxon>Linotaeniidae</taxon>
        <taxon>Strigamia</taxon>
    </lineage>
</organism>
<reference evidence="3" key="1">
    <citation type="submission" date="2011-05" db="EMBL/GenBank/DDBJ databases">
        <authorList>
            <person name="Richards S.R."/>
            <person name="Qu J."/>
            <person name="Jiang H."/>
            <person name="Jhangiani S.N."/>
            <person name="Agravi P."/>
            <person name="Goodspeed R."/>
            <person name="Gross S."/>
            <person name="Mandapat C."/>
            <person name="Jackson L."/>
            <person name="Mathew T."/>
            <person name="Pu L."/>
            <person name="Thornton R."/>
            <person name="Saada N."/>
            <person name="Wilczek-Boney K.B."/>
            <person name="Lee S."/>
            <person name="Kovar C."/>
            <person name="Wu Y."/>
            <person name="Scherer S.E."/>
            <person name="Worley K.C."/>
            <person name="Muzny D.M."/>
            <person name="Gibbs R."/>
        </authorList>
    </citation>
    <scope>NUCLEOTIDE SEQUENCE</scope>
    <source>
        <strain evidence="3">Brora</strain>
    </source>
</reference>
<evidence type="ECO:0000313" key="2">
    <source>
        <dbReference type="EnsemblMetazoa" id="SMAR010275-PA"/>
    </source>
</evidence>
<dbReference type="HOGENOM" id="CLU_506549_0_0_1"/>
<feature type="signal peptide" evidence="1">
    <location>
        <begin position="1"/>
        <end position="21"/>
    </location>
</feature>
<protein>
    <recommendedName>
        <fullName evidence="4">Leishmanolysin-like peptidase</fullName>
    </recommendedName>
</protein>
<dbReference type="EMBL" id="JH431970">
    <property type="status" value="NOT_ANNOTATED_CDS"/>
    <property type="molecule type" value="Genomic_DNA"/>
</dbReference>
<reference evidence="2" key="2">
    <citation type="submission" date="2015-02" db="UniProtKB">
        <authorList>
            <consortium name="EnsemblMetazoa"/>
        </authorList>
    </citation>
    <scope>IDENTIFICATION</scope>
</reference>
<evidence type="ECO:0000256" key="1">
    <source>
        <dbReference type="SAM" id="SignalP"/>
    </source>
</evidence>
<proteinExistence type="predicted"/>
<dbReference type="AlphaFoldDB" id="T1J983"/>
<name>T1J983_STRMM</name>
<dbReference type="Proteomes" id="UP000014500">
    <property type="component" value="Unassembled WGS sequence"/>
</dbReference>
<accession>T1J983</accession>
<keyword evidence="3" id="KW-1185">Reference proteome</keyword>
<dbReference type="EnsemblMetazoa" id="SMAR010275-RA">
    <property type="protein sequence ID" value="SMAR010275-PA"/>
    <property type="gene ID" value="SMAR010275"/>
</dbReference>
<evidence type="ECO:0008006" key="4">
    <source>
        <dbReference type="Google" id="ProtNLM"/>
    </source>
</evidence>